<evidence type="ECO:0000259" key="1">
    <source>
        <dbReference type="Pfam" id="PF24254"/>
    </source>
</evidence>
<accession>C7NIA9</accession>
<gene>
    <name evidence="2" type="ordered locus">Ksed_16010</name>
</gene>
<protein>
    <recommendedName>
        <fullName evidence="1">DUF7455 domain-containing protein</fullName>
    </recommendedName>
</protein>
<evidence type="ECO:0000313" key="3">
    <source>
        <dbReference type="Proteomes" id="UP000006666"/>
    </source>
</evidence>
<dbReference type="Proteomes" id="UP000006666">
    <property type="component" value="Chromosome"/>
</dbReference>
<dbReference type="Pfam" id="PF24254">
    <property type="entry name" value="DUF7455"/>
    <property type="match status" value="1"/>
</dbReference>
<dbReference type="InterPro" id="IPR055878">
    <property type="entry name" value="DUF7455"/>
</dbReference>
<dbReference type="HOGENOM" id="CLU_184972_1_1_11"/>
<sequence length="64" mass="7115">MDTAYAPTLTNSDRCDRCGARAYIRATVAGSHLHFCAHHGQEHLPALQDRDDVEILDETAQLHV</sequence>
<reference evidence="2 3" key="1">
    <citation type="journal article" date="2009" name="Stand. Genomic Sci.">
        <title>Complete genome sequence of Kytococcus sedentarius type strain (541).</title>
        <authorList>
            <person name="Sims D."/>
            <person name="Brettin T."/>
            <person name="Detter J.C."/>
            <person name="Han C."/>
            <person name="Lapidus A."/>
            <person name="Copeland A."/>
            <person name="Glavina Del Rio T."/>
            <person name="Nolan M."/>
            <person name="Chen F."/>
            <person name="Lucas S."/>
            <person name="Tice H."/>
            <person name="Cheng J.F."/>
            <person name="Bruce D."/>
            <person name="Goodwin L."/>
            <person name="Pitluck S."/>
            <person name="Ovchinnikova G."/>
            <person name="Pati A."/>
            <person name="Ivanova N."/>
            <person name="Mavrommatis K."/>
            <person name="Chen A."/>
            <person name="Palaniappan K."/>
            <person name="D'haeseleer P."/>
            <person name="Chain P."/>
            <person name="Bristow J."/>
            <person name="Eisen J.A."/>
            <person name="Markowitz V."/>
            <person name="Hugenholtz P."/>
            <person name="Schneider S."/>
            <person name="Goker M."/>
            <person name="Pukall R."/>
            <person name="Kyrpides N.C."/>
            <person name="Klenk H.P."/>
        </authorList>
    </citation>
    <scope>NUCLEOTIDE SEQUENCE [LARGE SCALE GENOMIC DNA]</scope>
    <source>
        <strain evidence="3">ATCC 14392 / DSM 20547 / JCM 11482 / CCUG 33030 / NBRC 15357 / NCTC 11040 / CCM 314 / 541</strain>
    </source>
</reference>
<organism evidence="2 3">
    <name type="scientific">Kytococcus sedentarius (strain ATCC 14392 / DSM 20547 / JCM 11482 / CCUG 33030 / NBRC 15357 / NCTC 11040 / CCM 314 / 541)</name>
    <name type="common">Micrococcus sedentarius</name>
    <dbReference type="NCBI Taxonomy" id="478801"/>
    <lineage>
        <taxon>Bacteria</taxon>
        <taxon>Bacillati</taxon>
        <taxon>Actinomycetota</taxon>
        <taxon>Actinomycetes</taxon>
        <taxon>Micrococcales</taxon>
        <taxon>Kytococcaceae</taxon>
        <taxon>Kytococcus</taxon>
    </lineage>
</organism>
<feature type="domain" description="DUF7455" evidence="1">
    <location>
        <begin position="9"/>
        <end position="61"/>
    </location>
</feature>
<dbReference type="AlphaFoldDB" id="C7NIA9"/>
<dbReference type="STRING" id="478801.Ksed_16010"/>
<name>C7NIA9_KYTSD</name>
<evidence type="ECO:0000313" key="2">
    <source>
        <dbReference type="EMBL" id="ACV06616.1"/>
    </source>
</evidence>
<dbReference type="EMBL" id="CP001686">
    <property type="protein sequence ID" value="ACV06616.1"/>
    <property type="molecule type" value="Genomic_DNA"/>
</dbReference>
<dbReference type="RefSeq" id="WP_015779561.1">
    <property type="nucleotide sequence ID" value="NC_013169.1"/>
</dbReference>
<dbReference type="eggNOG" id="ENOG5032Y9G">
    <property type="taxonomic scope" value="Bacteria"/>
</dbReference>
<proteinExistence type="predicted"/>
<dbReference type="KEGG" id="kse:Ksed_16010"/>
<keyword evidence="3" id="KW-1185">Reference proteome</keyword>